<evidence type="ECO:0000313" key="1">
    <source>
        <dbReference type="EMBL" id="KAG9354626.1"/>
    </source>
</evidence>
<protein>
    <submittedName>
        <fullName evidence="1">Uncharacterized protein</fullName>
    </submittedName>
</protein>
<gene>
    <name evidence="1" type="ORF">JZ751_001339</name>
</gene>
<dbReference type="EMBL" id="JAFBMS010000002">
    <property type="protein sequence ID" value="KAG9354626.1"/>
    <property type="molecule type" value="Genomic_DNA"/>
</dbReference>
<sequence>MSPSEQQGLQHSLRNSGPQIPACLCSILRAVCPPSIDRERFNGVTPQIPPPPFLPHVWGKRRINPPVTVCPAQDSLPGHLFLPDILPHQRALWNYMTSGTLQKAHVRPCRAASLRCLMDVGREPRMNGCSHSPGHSFLSCFLCGSLGQPYPGIFRCLHSFLQLTGHPLTPLSTESPADPAILTAGEHQCLCPDTHLCRNPRTEKNHRAVTYTQEIHSNSFLLSKVWRSVAL</sequence>
<proteinExistence type="predicted"/>
<name>A0A8T2PTL5_9TELE</name>
<evidence type="ECO:0000313" key="2">
    <source>
        <dbReference type="Proteomes" id="UP000824540"/>
    </source>
</evidence>
<keyword evidence="2" id="KW-1185">Reference proteome</keyword>
<dbReference type="AlphaFoldDB" id="A0A8T2PTL5"/>
<comment type="caution">
    <text evidence="1">The sequence shown here is derived from an EMBL/GenBank/DDBJ whole genome shotgun (WGS) entry which is preliminary data.</text>
</comment>
<dbReference type="Proteomes" id="UP000824540">
    <property type="component" value="Unassembled WGS sequence"/>
</dbReference>
<accession>A0A8T2PTL5</accession>
<organism evidence="1 2">
    <name type="scientific">Albula glossodonta</name>
    <name type="common">roundjaw bonefish</name>
    <dbReference type="NCBI Taxonomy" id="121402"/>
    <lineage>
        <taxon>Eukaryota</taxon>
        <taxon>Metazoa</taxon>
        <taxon>Chordata</taxon>
        <taxon>Craniata</taxon>
        <taxon>Vertebrata</taxon>
        <taxon>Euteleostomi</taxon>
        <taxon>Actinopterygii</taxon>
        <taxon>Neopterygii</taxon>
        <taxon>Teleostei</taxon>
        <taxon>Albuliformes</taxon>
        <taxon>Albulidae</taxon>
        <taxon>Albula</taxon>
    </lineage>
</organism>
<reference evidence="1" key="1">
    <citation type="thesis" date="2021" institute="BYU ScholarsArchive" country="Provo, UT, USA">
        <title>Applications of and Algorithms for Genome Assembly and Genomic Analyses with an Emphasis on Marine Teleosts.</title>
        <authorList>
            <person name="Pickett B.D."/>
        </authorList>
    </citation>
    <scope>NUCLEOTIDE SEQUENCE</scope>
    <source>
        <strain evidence="1">HI-2016</strain>
    </source>
</reference>